<dbReference type="AlphaFoldDB" id="A0AAW0F4X3"/>
<feature type="domain" description="Nuclear pore complex NUP2/50/61" evidence="2">
    <location>
        <begin position="7"/>
        <end position="69"/>
    </location>
</feature>
<sequence>MSGDSRKRVATTQLTRDDGDGDRRGDDDFVTAPQIADSSEMSTRRVVRVRRGPDEPASARSFANTPSLFKDIAGPTETAPTTSKWGIGANEAGKGAPTPFFSFGATTAASSSSSTAAAPASSAAPTATAAPSSGFSFGSGGTAGPATTAAAGTPPIAFSFGGQPSSGGGGSNNNAAAGTASGFSFGTGVAAAPTTAGVEAGSGFSFGFPPSTSSSQPPNAAETATAAAESAAPKTATATATAPVFGSGSFNFGVAVNSFVEARKKLHEESKDAVQEAGDGDSANDGDDAPKGDGNGTGFGSEIVEPTARDVVASGPSKLFLFEKGDDGAAGHWVERGAGDAKLVAEEPKTAAGARVHRLLVRSGYSLNATLGKNLFALSKTEAKHLILAVATSAGPRTYLLKFTGPNAETNTATFSEAIKKVMQEVEKAA</sequence>
<dbReference type="EMBL" id="JAECZO010000017">
    <property type="protein sequence ID" value="KAK7201610.1"/>
    <property type="molecule type" value="Genomic_DNA"/>
</dbReference>
<evidence type="ECO:0000256" key="1">
    <source>
        <dbReference type="SAM" id="MobiDB-lite"/>
    </source>
</evidence>
<evidence type="ECO:0000313" key="3">
    <source>
        <dbReference type="EMBL" id="KAK7201610.1"/>
    </source>
</evidence>
<dbReference type="GO" id="GO:0005643">
    <property type="term" value="C:nuclear pore"/>
    <property type="evidence" value="ECO:0007669"/>
    <property type="project" value="InterPro"/>
</dbReference>
<evidence type="ECO:0000313" key="4">
    <source>
        <dbReference type="Proteomes" id="UP001430356"/>
    </source>
</evidence>
<feature type="region of interest" description="Disordered" evidence="1">
    <location>
        <begin position="1"/>
        <end position="96"/>
    </location>
</feature>
<comment type="caution">
    <text evidence="3">The sequence shown here is derived from an EMBL/GenBank/DDBJ whole genome shotgun (WGS) entry which is preliminary data.</text>
</comment>
<keyword evidence="4" id="KW-1185">Reference proteome</keyword>
<evidence type="ECO:0000259" key="2">
    <source>
        <dbReference type="Pfam" id="PF08911"/>
    </source>
</evidence>
<name>A0AAW0F4X3_9TRYP</name>
<feature type="region of interest" description="Disordered" evidence="1">
    <location>
        <begin position="145"/>
        <end position="173"/>
    </location>
</feature>
<dbReference type="Gene3D" id="2.30.29.30">
    <property type="entry name" value="Pleckstrin-homology domain (PH domain)/Phosphotyrosine-binding domain (PTB)"/>
    <property type="match status" value="1"/>
</dbReference>
<dbReference type="InterPro" id="IPR015007">
    <property type="entry name" value="NUP2/50/61"/>
</dbReference>
<feature type="compositionally biased region" description="Acidic residues" evidence="1">
    <location>
        <begin position="278"/>
        <end position="287"/>
    </location>
</feature>
<feature type="region of interest" description="Disordered" evidence="1">
    <location>
        <begin position="208"/>
        <end position="233"/>
    </location>
</feature>
<accession>A0AAW0F4X3</accession>
<gene>
    <name evidence="3" type="ORF">NESM_000225500</name>
</gene>
<reference evidence="3 4" key="1">
    <citation type="journal article" date="2021" name="MBio">
        <title>A New Model Trypanosomatid, Novymonas esmeraldas: Genomic Perception of Its 'Candidatus Pandoraea novymonadis' Endosymbiont.</title>
        <authorList>
            <person name="Zakharova A."/>
            <person name="Saura A."/>
            <person name="Butenko A."/>
            <person name="Podesvova L."/>
            <person name="Warmusova S."/>
            <person name="Kostygov A.Y."/>
            <person name="Nenarokova A."/>
            <person name="Lukes J."/>
            <person name="Opperdoes F.R."/>
            <person name="Yurchenko V."/>
        </authorList>
    </citation>
    <scope>NUCLEOTIDE SEQUENCE [LARGE SCALE GENOMIC DNA]</scope>
    <source>
        <strain evidence="3 4">E262AT.01</strain>
    </source>
</reference>
<dbReference type="InterPro" id="IPR011993">
    <property type="entry name" value="PH-like_dom_sf"/>
</dbReference>
<organism evidence="3 4">
    <name type="scientific">Novymonas esmeraldas</name>
    <dbReference type="NCBI Taxonomy" id="1808958"/>
    <lineage>
        <taxon>Eukaryota</taxon>
        <taxon>Discoba</taxon>
        <taxon>Euglenozoa</taxon>
        <taxon>Kinetoplastea</taxon>
        <taxon>Metakinetoplastina</taxon>
        <taxon>Trypanosomatida</taxon>
        <taxon>Trypanosomatidae</taxon>
        <taxon>Novymonas</taxon>
    </lineage>
</organism>
<feature type="compositionally biased region" description="Basic and acidic residues" evidence="1">
    <location>
        <begin position="15"/>
        <end position="27"/>
    </location>
</feature>
<protein>
    <submittedName>
        <fullName evidence="3">NUP50 (Nucleoporin 50 kDa)</fullName>
    </submittedName>
</protein>
<feature type="region of interest" description="Disordered" evidence="1">
    <location>
        <begin position="267"/>
        <end position="302"/>
    </location>
</feature>
<dbReference type="Pfam" id="PF08911">
    <property type="entry name" value="NUP50"/>
    <property type="match status" value="1"/>
</dbReference>
<proteinExistence type="predicted"/>
<dbReference type="SUPFAM" id="SSF50729">
    <property type="entry name" value="PH domain-like"/>
    <property type="match status" value="1"/>
</dbReference>
<feature type="compositionally biased region" description="Low complexity" evidence="1">
    <location>
        <begin position="145"/>
        <end position="163"/>
    </location>
</feature>
<dbReference type="Proteomes" id="UP001430356">
    <property type="component" value="Unassembled WGS sequence"/>
</dbReference>